<organism evidence="2 3">
    <name type="scientific">Hondaea fermentalgiana</name>
    <dbReference type="NCBI Taxonomy" id="2315210"/>
    <lineage>
        <taxon>Eukaryota</taxon>
        <taxon>Sar</taxon>
        <taxon>Stramenopiles</taxon>
        <taxon>Bigyra</taxon>
        <taxon>Labyrinthulomycetes</taxon>
        <taxon>Thraustochytrida</taxon>
        <taxon>Thraustochytriidae</taxon>
        <taxon>Hondaea</taxon>
    </lineage>
</organism>
<keyword evidence="1" id="KW-1133">Transmembrane helix</keyword>
<keyword evidence="3" id="KW-1185">Reference proteome</keyword>
<feature type="transmembrane region" description="Helical" evidence="1">
    <location>
        <begin position="39"/>
        <end position="59"/>
    </location>
</feature>
<name>A0A2R5GC27_9STRA</name>
<evidence type="ECO:0000256" key="1">
    <source>
        <dbReference type="SAM" id="Phobius"/>
    </source>
</evidence>
<protein>
    <submittedName>
        <fullName evidence="2">Uncharacterized protein</fullName>
    </submittedName>
</protein>
<accession>A0A2R5GC27</accession>
<dbReference type="AlphaFoldDB" id="A0A2R5GC27"/>
<dbReference type="InParanoid" id="A0A2R5GC27"/>
<proteinExistence type="predicted"/>
<evidence type="ECO:0000313" key="3">
    <source>
        <dbReference type="Proteomes" id="UP000241890"/>
    </source>
</evidence>
<gene>
    <name evidence="2" type="ORF">FCC1311_019002</name>
</gene>
<reference evidence="2 3" key="1">
    <citation type="submission" date="2017-12" db="EMBL/GenBank/DDBJ databases">
        <title>Sequencing, de novo assembly and annotation of complete genome of a new Thraustochytrid species, strain FCC1311.</title>
        <authorList>
            <person name="Sedici K."/>
            <person name="Godart F."/>
            <person name="Aiese Cigliano R."/>
            <person name="Sanseverino W."/>
            <person name="Barakat M."/>
            <person name="Ortet P."/>
            <person name="Marechal E."/>
            <person name="Cagnac O."/>
            <person name="Amato A."/>
        </authorList>
    </citation>
    <scope>NUCLEOTIDE SEQUENCE [LARGE SCALE GENOMIC DNA]</scope>
</reference>
<dbReference type="OrthoDB" id="9977528at2759"/>
<dbReference type="EMBL" id="BEYU01000014">
    <property type="protein sequence ID" value="GBG25681.1"/>
    <property type="molecule type" value="Genomic_DNA"/>
</dbReference>
<dbReference type="Proteomes" id="UP000241890">
    <property type="component" value="Unassembled WGS sequence"/>
</dbReference>
<feature type="transmembrane region" description="Helical" evidence="1">
    <location>
        <begin position="104"/>
        <end position="124"/>
    </location>
</feature>
<keyword evidence="1" id="KW-0812">Transmembrane</keyword>
<feature type="transmembrane region" description="Helical" evidence="1">
    <location>
        <begin position="71"/>
        <end position="92"/>
    </location>
</feature>
<sequence length="135" mass="14165">MATIDFRAGLAGILFWGATAYTLNRTVPMTAEGAAGTSVLNALYIGMVPTAIATYEIFVRLSGASPDDVDGLRATVVGLATATVFEGLTFSLSPQVYGNSPQEIRTAGGILLWGIGIFCATAAWRTRNALLQYGK</sequence>
<evidence type="ECO:0000313" key="2">
    <source>
        <dbReference type="EMBL" id="GBG25681.1"/>
    </source>
</evidence>
<keyword evidence="1" id="KW-0472">Membrane</keyword>
<comment type="caution">
    <text evidence="2">The sequence shown here is derived from an EMBL/GenBank/DDBJ whole genome shotgun (WGS) entry which is preliminary data.</text>
</comment>